<accession>A0ABT0ETF1</accession>
<comment type="caution">
    <text evidence="1">The sequence shown here is derived from an EMBL/GenBank/DDBJ whole genome shotgun (WGS) entry which is preliminary data.</text>
</comment>
<name>A0ABT0ETF1_9PSED</name>
<dbReference type="EMBL" id="JAKNRW010000001">
    <property type="protein sequence ID" value="MCK1789007.1"/>
    <property type="molecule type" value="Genomic_DNA"/>
</dbReference>
<organism evidence="1 2">
    <name type="scientific">Pseudomonas violetae</name>
    <dbReference type="NCBI Taxonomy" id="2915813"/>
    <lineage>
        <taxon>Bacteria</taxon>
        <taxon>Pseudomonadati</taxon>
        <taxon>Pseudomonadota</taxon>
        <taxon>Gammaproteobacteria</taxon>
        <taxon>Pseudomonadales</taxon>
        <taxon>Pseudomonadaceae</taxon>
        <taxon>Pseudomonas</taxon>
    </lineage>
</organism>
<sequence length="249" mass="27567">MKQQHNKLTAEQIVNNLGDIRAPFIAAEIQGDAFKPARHPLYLEYAMELLRQLLPVAALEKAYVGTTLDHTHDMQDHLVCNRAVNLMCSMVDKALFERFKAEHPKMPKQLTAREWPTYMMQMRFNDWHSGVPVYPSAASGLDSATPLDFISEEQSAMAQASRLDVSVLDRDPFDVAVEFSGNGDFTPVTSTLSYGEAMSLASGLNILRGTGLIALKLAQVEEVIRCADQLKAARHTAQNCTNTSRAATN</sequence>
<dbReference type="Proteomes" id="UP001299876">
    <property type="component" value="Unassembled WGS sequence"/>
</dbReference>
<evidence type="ECO:0000313" key="2">
    <source>
        <dbReference type="Proteomes" id="UP001299876"/>
    </source>
</evidence>
<evidence type="ECO:0000313" key="1">
    <source>
        <dbReference type="EMBL" id="MCK1789007.1"/>
    </source>
</evidence>
<gene>
    <name evidence="1" type="ORF">L9059_02145</name>
</gene>
<reference evidence="1 2" key="1">
    <citation type="submission" date="2022-02" db="EMBL/GenBank/DDBJ databases">
        <title>Comparative genomics of the first Antarctic Pseudomonas spp. capable of biotransforming 2,4,6-Trinitrotoluene.</title>
        <authorList>
            <person name="Cabrera M.A."/>
            <person name="Marquez S.L."/>
            <person name="Perez-Donoso J.M."/>
        </authorList>
    </citation>
    <scope>NUCLEOTIDE SEQUENCE [LARGE SCALE GENOMIC DNA]</scope>
    <source>
        <strain evidence="1 2">TNT19</strain>
    </source>
</reference>
<dbReference type="RefSeq" id="WP_247286766.1">
    <property type="nucleotide sequence ID" value="NZ_JAKNRW010000001.1"/>
</dbReference>
<protein>
    <submittedName>
        <fullName evidence="1">Uncharacterized protein</fullName>
    </submittedName>
</protein>
<keyword evidence="2" id="KW-1185">Reference proteome</keyword>
<proteinExistence type="predicted"/>